<feature type="transmembrane region" description="Helical" evidence="7">
    <location>
        <begin position="219"/>
        <end position="237"/>
    </location>
</feature>
<dbReference type="GO" id="GO:0022857">
    <property type="term" value="F:transmembrane transporter activity"/>
    <property type="evidence" value="ECO:0007669"/>
    <property type="project" value="InterPro"/>
</dbReference>
<feature type="transmembrane region" description="Helical" evidence="7">
    <location>
        <begin position="257"/>
        <end position="280"/>
    </location>
</feature>
<feature type="transmembrane region" description="Helical" evidence="7">
    <location>
        <begin position="453"/>
        <end position="474"/>
    </location>
</feature>
<evidence type="ECO:0000256" key="5">
    <source>
        <dbReference type="ARBA" id="ARBA00023136"/>
    </source>
</evidence>
<accession>A0A8S1ESJ4</accession>
<sequence length="595" mass="66418">MSVCDSSESTSSSSSSSPAANCIDCVRTRSNNVFVVVVRTIDQYVQQLPLMALAFLPLISAILGLRFINLKSVIHFQQGTLGNSPWRAATAMTILSIPPFFIWCLCARSPAAMFFQAGASLALVLTTITSSPILHYLPSTSITKYFQLRYLSNTLEFLATVFQCGVLCSITVILLYVAASFLSSITSLSIYLILPLVAYFSLFSVIFSGHSSIMNFSFILHLLVTIAGILLFLYYAIEEIPNFEAIVPVQKLNISGIISSTLVGFIVNFHLLNSSILYQVYSPMPTMHKLRLTLTFYGVFQLFISFFVFLVATLFLNFLNDHCKFSMSFSSFFQFVKTLTTYKYQAFAVCASLLCILLFCIQWSIMCFTTIVWEECLAKKLRNWNPIQQLCSLQFAMLILTTALVVVTVAAKLSKIPIATHLPTISYVIFSAFALLAGIMICGYYFPFCSSRGVLVALFLTLMLTLLNLTIYMLNNTPETFHNSCVVFDDVTNSTTTSRSISMDRVVYFVSHLPPQAQPTISLIIFVVSCIFISFLTGGQDQMGLDWNLIAFTWAASVRSPTSFSKRPFVDSESFRYAQQQNSNPTPSPDINIYR</sequence>
<keyword evidence="3 7" id="KW-0812">Transmembrane</keyword>
<feature type="region of interest" description="Disordered" evidence="6">
    <location>
        <begin position="1"/>
        <end position="20"/>
    </location>
</feature>
<feature type="transmembrane region" description="Helical" evidence="7">
    <location>
        <begin position="48"/>
        <end position="68"/>
    </location>
</feature>
<feature type="transmembrane region" description="Helical" evidence="7">
    <location>
        <begin position="292"/>
        <end position="319"/>
    </location>
</feature>
<reference evidence="8 9" key="1">
    <citation type="submission" date="2020-04" db="EMBL/GenBank/DDBJ databases">
        <authorList>
            <person name="Laetsch R D."/>
            <person name="Stevens L."/>
            <person name="Kumar S."/>
            <person name="Blaxter L. M."/>
        </authorList>
    </citation>
    <scope>NUCLEOTIDE SEQUENCE [LARGE SCALE GENOMIC DNA]</scope>
</reference>
<proteinExistence type="inferred from homology"/>
<dbReference type="Proteomes" id="UP000494206">
    <property type="component" value="Unassembled WGS sequence"/>
</dbReference>
<dbReference type="InterPro" id="IPR038377">
    <property type="entry name" value="Na/Glc_symporter_sf"/>
</dbReference>
<feature type="transmembrane region" description="Helical" evidence="7">
    <location>
        <begin position="117"/>
        <end position="137"/>
    </location>
</feature>
<gene>
    <name evidence="8" type="ORF">CBOVIS_LOCUS6178</name>
</gene>
<evidence type="ECO:0000256" key="1">
    <source>
        <dbReference type="ARBA" id="ARBA00004141"/>
    </source>
</evidence>
<feature type="region of interest" description="Disordered" evidence="6">
    <location>
        <begin position="576"/>
        <end position="595"/>
    </location>
</feature>
<comment type="caution">
    <text evidence="8">The sequence shown here is derived from an EMBL/GenBank/DDBJ whole genome shotgun (WGS) entry which is preliminary data.</text>
</comment>
<feature type="transmembrane region" description="Helical" evidence="7">
    <location>
        <begin position="89"/>
        <end position="111"/>
    </location>
</feature>
<dbReference type="OrthoDB" id="5855077at2759"/>
<dbReference type="EMBL" id="CADEPM010000004">
    <property type="protein sequence ID" value="CAB3403759.1"/>
    <property type="molecule type" value="Genomic_DNA"/>
</dbReference>
<evidence type="ECO:0000256" key="2">
    <source>
        <dbReference type="ARBA" id="ARBA00006434"/>
    </source>
</evidence>
<evidence type="ECO:0000256" key="7">
    <source>
        <dbReference type="SAM" id="Phobius"/>
    </source>
</evidence>
<keyword evidence="9" id="KW-1185">Reference proteome</keyword>
<feature type="transmembrane region" description="Helical" evidence="7">
    <location>
        <begin position="425"/>
        <end position="446"/>
    </location>
</feature>
<dbReference type="Gene3D" id="1.20.1730.10">
    <property type="entry name" value="Sodium/glucose cotransporter"/>
    <property type="match status" value="1"/>
</dbReference>
<feature type="compositionally biased region" description="Low complexity" evidence="6">
    <location>
        <begin position="1"/>
        <end position="17"/>
    </location>
</feature>
<feature type="transmembrane region" description="Helical" evidence="7">
    <location>
        <begin position="520"/>
        <end position="538"/>
    </location>
</feature>
<feature type="transmembrane region" description="Helical" evidence="7">
    <location>
        <begin position="346"/>
        <end position="373"/>
    </location>
</feature>
<comment type="subcellular location">
    <subcellularLocation>
        <location evidence="1">Membrane</location>
        <topology evidence="1">Multi-pass membrane protein</topology>
    </subcellularLocation>
</comment>
<evidence type="ECO:0000313" key="8">
    <source>
        <dbReference type="EMBL" id="CAB3403759.1"/>
    </source>
</evidence>
<evidence type="ECO:0000256" key="6">
    <source>
        <dbReference type="SAM" id="MobiDB-lite"/>
    </source>
</evidence>
<organism evidence="8 9">
    <name type="scientific">Caenorhabditis bovis</name>
    <dbReference type="NCBI Taxonomy" id="2654633"/>
    <lineage>
        <taxon>Eukaryota</taxon>
        <taxon>Metazoa</taxon>
        <taxon>Ecdysozoa</taxon>
        <taxon>Nematoda</taxon>
        <taxon>Chromadorea</taxon>
        <taxon>Rhabditida</taxon>
        <taxon>Rhabditina</taxon>
        <taxon>Rhabditomorpha</taxon>
        <taxon>Rhabditoidea</taxon>
        <taxon>Rhabditidae</taxon>
        <taxon>Peloderinae</taxon>
        <taxon>Caenorhabditis</taxon>
    </lineage>
</organism>
<dbReference type="InterPro" id="IPR001734">
    <property type="entry name" value="Na/solute_symporter"/>
</dbReference>
<comment type="similarity">
    <text evidence="2">Belongs to the sodium:solute symporter (SSF) (TC 2.A.21) family.</text>
</comment>
<evidence type="ECO:0000313" key="9">
    <source>
        <dbReference type="Proteomes" id="UP000494206"/>
    </source>
</evidence>
<keyword evidence="4 7" id="KW-1133">Transmembrane helix</keyword>
<protein>
    <submittedName>
        <fullName evidence="8">Uncharacterized protein</fullName>
    </submittedName>
</protein>
<name>A0A8S1ESJ4_9PELO</name>
<evidence type="ECO:0000256" key="3">
    <source>
        <dbReference type="ARBA" id="ARBA00022692"/>
    </source>
</evidence>
<feature type="transmembrane region" description="Helical" evidence="7">
    <location>
        <begin position="188"/>
        <end position="207"/>
    </location>
</feature>
<keyword evidence="5 7" id="KW-0472">Membrane</keyword>
<feature type="transmembrane region" description="Helical" evidence="7">
    <location>
        <begin position="393"/>
        <end position="413"/>
    </location>
</feature>
<dbReference type="GO" id="GO:0016020">
    <property type="term" value="C:membrane"/>
    <property type="evidence" value="ECO:0007669"/>
    <property type="project" value="UniProtKB-SubCell"/>
</dbReference>
<evidence type="ECO:0000256" key="4">
    <source>
        <dbReference type="ARBA" id="ARBA00022989"/>
    </source>
</evidence>
<dbReference type="AlphaFoldDB" id="A0A8S1ESJ4"/>
<dbReference type="PROSITE" id="PS50283">
    <property type="entry name" value="NA_SOLUT_SYMP_3"/>
    <property type="match status" value="1"/>
</dbReference>
<feature type="transmembrane region" description="Helical" evidence="7">
    <location>
        <begin position="157"/>
        <end position="182"/>
    </location>
</feature>